<comment type="caution">
    <text evidence="1">The sequence shown here is derived from an EMBL/GenBank/DDBJ whole genome shotgun (WGS) entry which is preliminary data.</text>
</comment>
<proteinExistence type="predicted"/>
<dbReference type="Proteomes" id="UP000030108">
    <property type="component" value="Unassembled WGS sequence"/>
</dbReference>
<sequence length="144" mass="15399">MVVTSATTVARVLALDNKKVATKMLCSSSSPALLSKTLLLVLSKPRVFTALVLATSTMSGSRMYARMRSPSSRAQVPRTLWVVVPRALRTRSSNTTAADMSRLILTASRTLENSTVRAVTAAPNTSALLPSATLSPRTESYSLE</sequence>
<dbReference type="AlphaFoldDB" id="X8J7Q6"/>
<reference evidence="2" key="1">
    <citation type="journal article" date="2014" name="Genome Announc.">
        <title>Draft genome sequence of the plant-pathogenic soil fungus Rhizoctonia solani anastomosis group 3 strain Rhs1AP.</title>
        <authorList>
            <person name="Cubeta M.A."/>
            <person name="Thomas E."/>
            <person name="Dean R.A."/>
            <person name="Jabaji S."/>
            <person name="Neate S.M."/>
            <person name="Tavantzis S."/>
            <person name="Toda T."/>
            <person name="Vilgalys R."/>
            <person name="Bharathan N."/>
            <person name="Fedorova-Abrams N."/>
            <person name="Pakala S.B."/>
            <person name="Pakala S.M."/>
            <person name="Zafar N."/>
            <person name="Joardar V."/>
            <person name="Losada L."/>
            <person name="Nierman W.C."/>
        </authorList>
    </citation>
    <scope>NUCLEOTIDE SEQUENCE [LARGE SCALE GENOMIC DNA]</scope>
    <source>
        <strain evidence="2">AG-3</strain>
    </source>
</reference>
<evidence type="ECO:0000313" key="1">
    <source>
        <dbReference type="EMBL" id="EUC57266.1"/>
    </source>
</evidence>
<name>X8J7Q6_9AGAM</name>
<dbReference type="EMBL" id="JATN01000322">
    <property type="protein sequence ID" value="EUC57266.1"/>
    <property type="molecule type" value="Genomic_DNA"/>
</dbReference>
<gene>
    <name evidence="1" type="ORF">RSOL_216020</name>
</gene>
<organism evidence="1 2">
    <name type="scientific">Rhizoctonia solani AG-3 Rhs1AP</name>
    <dbReference type="NCBI Taxonomy" id="1086054"/>
    <lineage>
        <taxon>Eukaryota</taxon>
        <taxon>Fungi</taxon>
        <taxon>Dikarya</taxon>
        <taxon>Basidiomycota</taxon>
        <taxon>Agaricomycotina</taxon>
        <taxon>Agaricomycetes</taxon>
        <taxon>Cantharellales</taxon>
        <taxon>Ceratobasidiaceae</taxon>
        <taxon>Rhizoctonia</taxon>
    </lineage>
</organism>
<evidence type="ECO:0000313" key="2">
    <source>
        <dbReference type="Proteomes" id="UP000030108"/>
    </source>
</evidence>
<accession>X8J7Q6</accession>
<protein>
    <submittedName>
        <fullName evidence="1">Uncharacterized protein</fullName>
    </submittedName>
</protein>